<dbReference type="AlphaFoldDB" id="A0A923HFS5"/>
<reference evidence="2" key="1">
    <citation type="submission" date="2020-08" db="EMBL/GenBank/DDBJ databases">
        <title>Novel species isolated from subtropical streams in China.</title>
        <authorList>
            <person name="Lu H."/>
        </authorList>
    </citation>
    <scope>NUCLEOTIDE SEQUENCE</scope>
    <source>
        <strain evidence="2">KACC 12607</strain>
    </source>
</reference>
<evidence type="ECO:0000313" key="2">
    <source>
        <dbReference type="EMBL" id="MBC3861260.1"/>
    </source>
</evidence>
<dbReference type="Pfam" id="PF13852">
    <property type="entry name" value="DUF4197"/>
    <property type="match status" value="1"/>
</dbReference>
<proteinExistence type="predicted"/>
<feature type="signal peptide" evidence="1">
    <location>
        <begin position="1"/>
        <end position="29"/>
    </location>
</feature>
<accession>A0A923HFS5</accession>
<dbReference type="InterPro" id="IPR025245">
    <property type="entry name" value="DUF4197"/>
</dbReference>
<evidence type="ECO:0000256" key="1">
    <source>
        <dbReference type="SAM" id="SignalP"/>
    </source>
</evidence>
<name>A0A923HFS5_9BURK</name>
<keyword evidence="1" id="KW-0732">Signal</keyword>
<keyword evidence="3" id="KW-1185">Reference proteome</keyword>
<organism evidence="2 3">
    <name type="scientific">Undibacterium jejuense</name>
    <dbReference type="NCBI Taxonomy" id="1344949"/>
    <lineage>
        <taxon>Bacteria</taxon>
        <taxon>Pseudomonadati</taxon>
        <taxon>Pseudomonadota</taxon>
        <taxon>Betaproteobacteria</taxon>
        <taxon>Burkholderiales</taxon>
        <taxon>Oxalobacteraceae</taxon>
        <taxon>Undibacterium</taxon>
    </lineage>
</organism>
<dbReference type="Proteomes" id="UP000634011">
    <property type="component" value="Unassembled WGS sequence"/>
</dbReference>
<dbReference type="EMBL" id="JACOFV010000002">
    <property type="protein sequence ID" value="MBC3861260.1"/>
    <property type="molecule type" value="Genomic_DNA"/>
</dbReference>
<gene>
    <name evidence="2" type="ORF">H8K32_04035</name>
</gene>
<feature type="chain" id="PRO_5037780467" evidence="1">
    <location>
        <begin position="30"/>
        <end position="236"/>
    </location>
</feature>
<sequence>MKLQRSIPLSFSRRAVACMLVGVAISAHALSLNDLSNQDASAGLKAALDKGSAVAVSKLGVENGFLNNDKVKIQLPSVLEKAMPILKMTGKGQQLDELVVSMNRAAEAAVPMAKPLLVNAVKSMSLTDAKNILTGGETSVTDFFKQKTAAPLSVKFLPLVKGVTDKAGLSSKYNAVMGQAQKFGVVPEQEATVEGYVTQKALDGLFLMIGEEEKEIRRDPVAAGSAAISKVFSLLK</sequence>
<comment type="caution">
    <text evidence="2">The sequence shown here is derived from an EMBL/GenBank/DDBJ whole genome shotgun (WGS) entry which is preliminary data.</text>
</comment>
<evidence type="ECO:0000313" key="3">
    <source>
        <dbReference type="Proteomes" id="UP000634011"/>
    </source>
</evidence>
<protein>
    <submittedName>
        <fullName evidence="2">DUF4197 domain-containing protein</fullName>
    </submittedName>
</protein>